<accession>A0A127V9Q6</accession>
<evidence type="ECO:0000313" key="3">
    <source>
        <dbReference type="Proteomes" id="UP000071561"/>
    </source>
</evidence>
<name>A0A127V9Q6_9SPHI</name>
<dbReference type="EMBL" id="CP014504">
    <property type="protein sequence ID" value="AMP98076.1"/>
    <property type="molecule type" value="Genomic_DNA"/>
</dbReference>
<dbReference type="PRINTS" id="PR00598">
    <property type="entry name" value="HTHMARR"/>
</dbReference>
<dbReference type="AlphaFoldDB" id="A0A127V9Q6"/>
<dbReference type="Proteomes" id="UP000071561">
    <property type="component" value="Chromosome"/>
</dbReference>
<reference evidence="2 3" key="1">
    <citation type="submission" date="2016-03" db="EMBL/GenBank/DDBJ databases">
        <title>Complete genome sequence of Pedobacter cryoconitis PAMC 27485.</title>
        <authorList>
            <person name="Lee J."/>
            <person name="Kim O.-S."/>
        </authorList>
    </citation>
    <scope>NUCLEOTIDE SEQUENCE [LARGE SCALE GENOMIC DNA]</scope>
    <source>
        <strain evidence="2 3">PAMC 27485</strain>
    </source>
</reference>
<evidence type="ECO:0000313" key="2">
    <source>
        <dbReference type="EMBL" id="AMP98076.1"/>
    </source>
</evidence>
<protein>
    <recommendedName>
        <fullName evidence="1">HTH marR-type domain-containing protein</fullName>
    </recommendedName>
</protein>
<dbReference type="InterPro" id="IPR036388">
    <property type="entry name" value="WH-like_DNA-bd_sf"/>
</dbReference>
<dbReference type="InterPro" id="IPR036390">
    <property type="entry name" value="WH_DNA-bd_sf"/>
</dbReference>
<organism evidence="2 3">
    <name type="scientific">Pedobacter cryoconitis</name>
    <dbReference type="NCBI Taxonomy" id="188932"/>
    <lineage>
        <taxon>Bacteria</taxon>
        <taxon>Pseudomonadati</taxon>
        <taxon>Bacteroidota</taxon>
        <taxon>Sphingobacteriia</taxon>
        <taxon>Sphingobacteriales</taxon>
        <taxon>Sphingobacteriaceae</taxon>
        <taxon>Pedobacter</taxon>
    </lineage>
</organism>
<dbReference type="GO" id="GO:0003700">
    <property type="term" value="F:DNA-binding transcription factor activity"/>
    <property type="evidence" value="ECO:0007669"/>
    <property type="project" value="InterPro"/>
</dbReference>
<dbReference type="SUPFAM" id="SSF46785">
    <property type="entry name" value="Winged helix' DNA-binding domain"/>
    <property type="match status" value="1"/>
</dbReference>
<gene>
    <name evidence="2" type="ORF">AY601_1149</name>
</gene>
<dbReference type="Gene3D" id="1.10.10.10">
    <property type="entry name" value="Winged helix-like DNA-binding domain superfamily/Winged helix DNA-binding domain"/>
    <property type="match status" value="1"/>
</dbReference>
<keyword evidence="3" id="KW-1185">Reference proteome</keyword>
<dbReference type="InterPro" id="IPR000835">
    <property type="entry name" value="HTH_MarR-typ"/>
</dbReference>
<sequence>MYLIVYYCTKLLEMMYYDLISEVIGLIKIYEKETDHKSQDGHLFAQWMNEHYKKNDHQIISEPEWEGKSNGRSADSVINTSLVHLYRYAKLNAKAAIANTSFSTPDEFIYLISLVSLGSMTKTALIKLNVHEKSAGMQIVNRLINNGLVEQASLDSDKRNRMIHITSKGTQVLNDSMQNIKKASSDVTEPLSHLEKLELIRLMTKLESFHESKTRMIS</sequence>
<dbReference type="KEGG" id="pcm:AY601_1149"/>
<feature type="domain" description="HTH marR-type" evidence="1">
    <location>
        <begin position="75"/>
        <end position="208"/>
    </location>
</feature>
<dbReference type="PROSITE" id="PS50995">
    <property type="entry name" value="HTH_MARR_2"/>
    <property type="match status" value="1"/>
</dbReference>
<evidence type="ECO:0000259" key="1">
    <source>
        <dbReference type="PROSITE" id="PS50995"/>
    </source>
</evidence>
<dbReference type="PATRIC" id="fig|188932.3.peg.1186"/>
<proteinExistence type="predicted"/>